<dbReference type="KEGG" id="dalk:DSCA_04370"/>
<comment type="similarity">
    <text evidence="1">Belongs to the non-flavoprotein flavin reductase family.</text>
</comment>
<reference evidence="4 5" key="1">
    <citation type="submission" date="2019-11" db="EMBL/GenBank/DDBJ databases">
        <title>Comparative genomics of hydrocarbon-degrading Desulfosarcina strains.</title>
        <authorList>
            <person name="Watanabe M."/>
            <person name="Kojima H."/>
            <person name="Fukui M."/>
        </authorList>
    </citation>
    <scope>NUCLEOTIDE SEQUENCE [LARGE SCALE GENOMIC DNA]</scope>
    <source>
        <strain evidence="4 5">PL12</strain>
    </source>
</reference>
<gene>
    <name evidence="4" type="ORF">DSCA_04370</name>
</gene>
<accession>A0A5K7YPG7</accession>
<evidence type="ECO:0000256" key="1">
    <source>
        <dbReference type="ARBA" id="ARBA00008898"/>
    </source>
</evidence>
<dbReference type="SUPFAM" id="SSF50475">
    <property type="entry name" value="FMN-binding split barrel"/>
    <property type="match status" value="1"/>
</dbReference>
<dbReference type="GO" id="GO:0042602">
    <property type="term" value="F:riboflavin reductase (NADPH) activity"/>
    <property type="evidence" value="ECO:0007669"/>
    <property type="project" value="TreeGrafter"/>
</dbReference>
<keyword evidence="5" id="KW-1185">Reference proteome</keyword>
<name>A0A5K7YPG7_9BACT</name>
<dbReference type="RefSeq" id="WP_155314866.1">
    <property type="nucleotide sequence ID" value="NZ_AP021874.1"/>
</dbReference>
<protein>
    <submittedName>
        <fullName evidence="4">Flavin reductase</fullName>
    </submittedName>
</protein>
<dbReference type="GO" id="GO:0010181">
    <property type="term" value="F:FMN binding"/>
    <property type="evidence" value="ECO:0007669"/>
    <property type="project" value="InterPro"/>
</dbReference>
<dbReference type="Gene3D" id="2.30.110.10">
    <property type="entry name" value="Electron Transport, Fmn-binding Protein, Chain A"/>
    <property type="match status" value="1"/>
</dbReference>
<dbReference type="InterPro" id="IPR012349">
    <property type="entry name" value="Split_barrel_FMN-bd"/>
</dbReference>
<dbReference type="Pfam" id="PF01613">
    <property type="entry name" value="Flavin_Reduct"/>
    <property type="match status" value="1"/>
</dbReference>
<dbReference type="AlphaFoldDB" id="A0A5K7YPG7"/>
<evidence type="ECO:0000313" key="5">
    <source>
        <dbReference type="Proteomes" id="UP000427906"/>
    </source>
</evidence>
<evidence type="ECO:0000256" key="2">
    <source>
        <dbReference type="ARBA" id="ARBA00023002"/>
    </source>
</evidence>
<keyword evidence="2" id="KW-0560">Oxidoreductase</keyword>
<evidence type="ECO:0000259" key="3">
    <source>
        <dbReference type="SMART" id="SM00903"/>
    </source>
</evidence>
<dbReference type="PANTHER" id="PTHR30466">
    <property type="entry name" value="FLAVIN REDUCTASE"/>
    <property type="match status" value="1"/>
</dbReference>
<dbReference type="SMART" id="SM00903">
    <property type="entry name" value="Flavin_Reduct"/>
    <property type="match status" value="1"/>
</dbReference>
<sequence>MREHLMNDMAHMTYGIYVLTTRFEEAINGMIASWVSQVSFDPPLIMAAVHPNRYSHELLEKSGRFALHILAREQKGLLGRFKGPDPVEKFKSIAWSDGVTGCPILSDCIGCLECRIVRHLAPGNHSLFIGEVVAAVFNGKRGPLTTLDYEGCYTGRV</sequence>
<dbReference type="InterPro" id="IPR002563">
    <property type="entry name" value="Flavin_Rdtase-like_dom"/>
</dbReference>
<dbReference type="PANTHER" id="PTHR30466:SF11">
    <property type="entry name" value="FLAVIN-DEPENDENT MONOOXYGENASE, REDUCTASE SUBUNIT HSAB"/>
    <property type="match status" value="1"/>
</dbReference>
<organism evidence="4 5">
    <name type="scientific">Desulfosarcina alkanivorans</name>
    <dbReference type="NCBI Taxonomy" id="571177"/>
    <lineage>
        <taxon>Bacteria</taxon>
        <taxon>Pseudomonadati</taxon>
        <taxon>Thermodesulfobacteriota</taxon>
        <taxon>Desulfobacteria</taxon>
        <taxon>Desulfobacterales</taxon>
        <taxon>Desulfosarcinaceae</taxon>
        <taxon>Desulfosarcina</taxon>
    </lineage>
</organism>
<proteinExistence type="inferred from homology"/>
<dbReference type="EMBL" id="AP021874">
    <property type="protein sequence ID" value="BBO66507.1"/>
    <property type="molecule type" value="Genomic_DNA"/>
</dbReference>
<dbReference type="Proteomes" id="UP000427906">
    <property type="component" value="Chromosome"/>
</dbReference>
<dbReference type="InterPro" id="IPR050268">
    <property type="entry name" value="NADH-dep_flavin_reductase"/>
</dbReference>
<feature type="domain" description="Flavin reductase like" evidence="3">
    <location>
        <begin position="9"/>
        <end position="153"/>
    </location>
</feature>
<evidence type="ECO:0000313" key="4">
    <source>
        <dbReference type="EMBL" id="BBO66507.1"/>
    </source>
</evidence>
<dbReference type="OrthoDB" id="9794638at2"/>